<evidence type="ECO:0000313" key="3">
    <source>
        <dbReference type="Proteomes" id="UP001465976"/>
    </source>
</evidence>
<feature type="region of interest" description="Disordered" evidence="1">
    <location>
        <begin position="161"/>
        <end position="187"/>
    </location>
</feature>
<gene>
    <name evidence="2" type="ORF">V5O48_009341</name>
</gene>
<name>A0ABR3FBI7_9AGAR</name>
<evidence type="ECO:0000256" key="1">
    <source>
        <dbReference type="SAM" id="MobiDB-lite"/>
    </source>
</evidence>
<evidence type="ECO:0000313" key="2">
    <source>
        <dbReference type="EMBL" id="KAL0572622.1"/>
    </source>
</evidence>
<dbReference type="Proteomes" id="UP001465976">
    <property type="component" value="Unassembled WGS sequence"/>
</dbReference>
<reference evidence="2 3" key="1">
    <citation type="submission" date="2024-02" db="EMBL/GenBank/DDBJ databases">
        <title>A draft genome for the cacao thread blight pathogen Marasmius crinis-equi.</title>
        <authorList>
            <person name="Cohen S.P."/>
            <person name="Baruah I.K."/>
            <person name="Amoako-Attah I."/>
            <person name="Bukari Y."/>
            <person name="Meinhardt L.W."/>
            <person name="Bailey B.A."/>
        </authorList>
    </citation>
    <scope>NUCLEOTIDE SEQUENCE [LARGE SCALE GENOMIC DNA]</scope>
    <source>
        <strain evidence="2 3">GH-76</strain>
    </source>
</reference>
<keyword evidence="3" id="KW-1185">Reference proteome</keyword>
<organism evidence="2 3">
    <name type="scientific">Marasmius crinis-equi</name>
    <dbReference type="NCBI Taxonomy" id="585013"/>
    <lineage>
        <taxon>Eukaryota</taxon>
        <taxon>Fungi</taxon>
        <taxon>Dikarya</taxon>
        <taxon>Basidiomycota</taxon>
        <taxon>Agaricomycotina</taxon>
        <taxon>Agaricomycetes</taxon>
        <taxon>Agaricomycetidae</taxon>
        <taxon>Agaricales</taxon>
        <taxon>Marasmiineae</taxon>
        <taxon>Marasmiaceae</taxon>
        <taxon>Marasmius</taxon>
    </lineage>
</organism>
<proteinExistence type="predicted"/>
<feature type="compositionally biased region" description="Polar residues" evidence="1">
    <location>
        <begin position="163"/>
        <end position="176"/>
    </location>
</feature>
<sequence>MSSHQIFAVPAENGKYLDVRFILPEAEYAEGDGVLEKRLVTLAVDPNDLARSFALKSIRLYFLDQNDNPPPALQPSALQPPSPSSQTESDWHASDIVNGFPSSMSEPAQRRLLFGISMFRPQDRPLLRDIANRHGWTLNTQLASPSAAIHTSHKTRPAENDITAVNSSPQVPMSQNKRPRTPPSIQEVPAEKLTADTSPSTQEWTNILNDINLDKLRRGSTTPESMRKFMEMNDILDELGQSHPRKLRRLTDQPVSPVSPTVRTRNLLTPENLLAHNMVASISTPKTRQKRAEDDLPAACSDDLATVPASLSDEQGYNLCGLPSFLDLTLEWLLIFNGAVVLPEQHAAGFDGLGFL</sequence>
<accession>A0ABR3FBI7</accession>
<comment type="caution">
    <text evidence="2">The sequence shown here is derived from an EMBL/GenBank/DDBJ whole genome shotgun (WGS) entry which is preliminary data.</text>
</comment>
<dbReference type="EMBL" id="JBAHYK010000605">
    <property type="protein sequence ID" value="KAL0572622.1"/>
    <property type="molecule type" value="Genomic_DNA"/>
</dbReference>
<feature type="compositionally biased region" description="Pro residues" evidence="1">
    <location>
        <begin position="69"/>
        <end position="83"/>
    </location>
</feature>
<feature type="region of interest" description="Disordered" evidence="1">
    <location>
        <begin position="69"/>
        <end position="95"/>
    </location>
</feature>
<protein>
    <submittedName>
        <fullName evidence="2">Uncharacterized protein</fullName>
    </submittedName>
</protein>